<reference evidence="2" key="1">
    <citation type="journal article" date="1999" name="Antimicrob. Agents Chemother.">
        <title>Genes specific for the biosynthesis of clavam metabolites antipodal to clavulanic acid are clustered with the gene for clavaminate synthase 1 in Streptomyces clavuligerus.</title>
        <authorList>
            <person name="Mosher R.H."/>
            <person name="Paradkar A.S."/>
            <person name="Anders C."/>
            <person name="Barton B."/>
            <person name="Jensen S.E."/>
        </authorList>
    </citation>
    <scope>NUCLEOTIDE SEQUENCE</scope>
    <source>
        <strain evidence="2">NRRL 3585</strain>
    </source>
</reference>
<feature type="region of interest" description="Disordered" evidence="1">
    <location>
        <begin position="1"/>
        <end position="36"/>
    </location>
</feature>
<gene>
    <name evidence="2" type="primary">cvmG</name>
</gene>
<dbReference type="Pfam" id="PF19871">
    <property type="entry name" value="DUF6344"/>
    <property type="match status" value="1"/>
</dbReference>
<sequence length="92" mass="9829">MRPGTRPAVRPSGTRPLIPAQSRRWSPGARARSLPPTIKQRIRAEAHNSSPSVRKLPALDAIPADAGSVTIVSRSVRGAERSADRSRLTTAA</sequence>
<organism evidence="2">
    <name type="scientific">Streptomyces clavuligerus</name>
    <dbReference type="NCBI Taxonomy" id="1901"/>
    <lineage>
        <taxon>Bacteria</taxon>
        <taxon>Bacillati</taxon>
        <taxon>Actinomycetota</taxon>
        <taxon>Actinomycetes</taxon>
        <taxon>Kitasatosporales</taxon>
        <taxon>Streptomycetaceae</taxon>
        <taxon>Streptomyces</taxon>
    </lineage>
</organism>
<reference evidence="2" key="2">
    <citation type="journal article" date="2007" name="Chem. Biol.">
        <title>5S clavam biosynthetic genes are located in both the clavam and paralog gene clusters in Streptomyces clavuligerus.</title>
        <authorList>
            <person name="Tahlan K."/>
            <person name="Anders C."/>
            <person name="Wong A."/>
            <person name="Mosher R.H."/>
            <person name="Beatty P.H."/>
            <person name="Brumlik M.J."/>
            <person name="Griffin A."/>
            <person name="Hughes C."/>
            <person name="Griffin J."/>
            <person name="Barton B."/>
            <person name="Jensen S.E."/>
        </authorList>
    </citation>
    <scope>NUCLEOTIDE SEQUENCE</scope>
    <source>
        <strain evidence="2">NRRL 3585</strain>
    </source>
</reference>
<evidence type="ECO:0000256" key="1">
    <source>
        <dbReference type="SAM" id="MobiDB-lite"/>
    </source>
</evidence>
<dbReference type="InterPro" id="IPR045925">
    <property type="entry name" value="DUF6344"/>
</dbReference>
<name>A0PCJ5_STRCL</name>
<protein>
    <submittedName>
        <fullName evidence="2">Putative Gra-orf36-like protein</fullName>
    </submittedName>
</protein>
<dbReference type="AlphaFoldDB" id="A0PCJ5"/>
<dbReference type="EMBL" id="AH007711">
    <property type="protein sequence ID" value="ABK96922.1"/>
    <property type="molecule type" value="Genomic_DNA"/>
</dbReference>
<proteinExistence type="predicted"/>
<evidence type="ECO:0000313" key="2">
    <source>
        <dbReference type="EMBL" id="ABK96922.1"/>
    </source>
</evidence>
<accession>A0PCJ5</accession>